<dbReference type="eggNOG" id="COG0457">
    <property type="taxonomic scope" value="Bacteria"/>
</dbReference>
<dbReference type="InterPro" id="IPR011990">
    <property type="entry name" value="TPR-like_helical_dom_sf"/>
</dbReference>
<sequence length="426" mass="48693">MKKLFLILILFASTLVYAETEEELFEQVFNNPQSLELNFKLARLQLKNGNLKGAAASLERILVRFENESTAQLLLARINRQLKNFTEADRLYNQIISNPNAPQENIALARQELGLVEEAEEDQSLWAFNGYYSVAWGKRDNARAASLNNEIFYSGSIYTSAVSDEAEYFRQGTLGLNLSRGFENSNDRLISSVSLNDRSYDSSYKDGRNQSYNFSLGYDKEMLNGFTRFSVNGGEMHLAKQNFLGFTGLRIDHRRVLMPNLLLNFGVGGTKLDFRYYDGIPDNNLKSGWNHTANIGLTKTWKRFRGNINYTAGRMSAKEDWYSYKSDRVDMSLTTDYGIGSTTLFKSFTKNNYEEASAAINPLVERRDVINNYGVSWSIGLKNWDVPQAKEPILTVYYSQGSNLSNLVNYKRDDNREWMLSISQNF</sequence>
<keyword evidence="1" id="KW-0732">Signal</keyword>
<dbReference type="STRING" id="314607.KB13_958"/>
<evidence type="ECO:0000256" key="1">
    <source>
        <dbReference type="SAM" id="SignalP"/>
    </source>
</evidence>
<name>B6BVU6_9PROT</name>
<evidence type="ECO:0000313" key="3">
    <source>
        <dbReference type="Proteomes" id="UP000004188"/>
    </source>
</evidence>
<accession>B6BVU6</accession>
<dbReference type="Pfam" id="PF13432">
    <property type="entry name" value="TPR_16"/>
    <property type="match status" value="1"/>
</dbReference>
<evidence type="ECO:0008006" key="4">
    <source>
        <dbReference type="Google" id="ProtNLM"/>
    </source>
</evidence>
<protein>
    <recommendedName>
        <fullName evidence="4">Tetratricopeptide repeat domain protein</fullName>
    </recommendedName>
</protein>
<organism evidence="2 3">
    <name type="scientific">beta proteobacterium KB13</name>
    <dbReference type="NCBI Taxonomy" id="314607"/>
    <lineage>
        <taxon>Bacteria</taxon>
        <taxon>Pseudomonadati</taxon>
        <taxon>Pseudomonadota</taxon>
        <taxon>Betaproteobacteria</taxon>
        <taxon>Nitrosomonadales</taxon>
        <taxon>OM43 clade</taxon>
    </lineage>
</organism>
<gene>
    <name evidence="2" type="ORF">KB13_958</name>
</gene>
<dbReference type="AlphaFoldDB" id="B6BVU6"/>
<proteinExistence type="predicted"/>
<dbReference type="EMBL" id="DS995299">
    <property type="protein sequence ID" value="EDZ64826.1"/>
    <property type="molecule type" value="Genomic_DNA"/>
</dbReference>
<feature type="signal peptide" evidence="1">
    <location>
        <begin position="1"/>
        <end position="18"/>
    </location>
</feature>
<evidence type="ECO:0000313" key="2">
    <source>
        <dbReference type="EMBL" id="EDZ64826.1"/>
    </source>
</evidence>
<keyword evidence="3" id="KW-1185">Reference proteome</keyword>
<dbReference type="HOGENOM" id="CLU_643516_0_0_4"/>
<dbReference type="Proteomes" id="UP000004188">
    <property type="component" value="Unassembled WGS sequence"/>
</dbReference>
<dbReference type="Gene3D" id="1.25.40.10">
    <property type="entry name" value="Tetratricopeptide repeat domain"/>
    <property type="match status" value="1"/>
</dbReference>
<feature type="chain" id="PRO_5002843273" description="Tetratricopeptide repeat domain protein" evidence="1">
    <location>
        <begin position="19"/>
        <end position="426"/>
    </location>
</feature>
<dbReference type="SUPFAM" id="SSF48452">
    <property type="entry name" value="TPR-like"/>
    <property type="match status" value="1"/>
</dbReference>
<reference evidence="3" key="1">
    <citation type="journal article" date="2012" name="Stand. Genomic Sci.">
        <title>Genome sequence of strain HIMB624, a cultured representative from the OM43 clade of marine Betaproteobacteria.</title>
        <authorList>
            <person name="Huggett M.J."/>
            <person name="Hayakawa D.H."/>
            <person name="Rappe M.S."/>
        </authorList>
    </citation>
    <scope>NUCLEOTIDE SEQUENCE [LARGE SCALE GENOMIC DNA]</scope>
    <source>
        <strain evidence="3">KB13</strain>
    </source>
</reference>